<feature type="transmembrane region" description="Helical" evidence="1">
    <location>
        <begin position="90"/>
        <end position="110"/>
    </location>
</feature>
<keyword evidence="1" id="KW-0472">Membrane</keyword>
<keyword evidence="1" id="KW-1133">Transmembrane helix</keyword>
<dbReference type="PIRSF" id="PIRSF018266">
    <property type="entry name" value="FecR"/>
    <property type="match status" value="1"/>
</dbReference>
<dbReference type="PANTHER" id="PTHR30273:SF2">
    <property type="entry name" value="PROTEIN FECR"/>
    <property type="match status" value="1"/>
</dbReference>
<protein>
    <submittedName>
        <fullName evidence="4">FecR family protein</fullName>
    </submittedName>
</protein>
<feature type="domain" description="FecR protein" evidence="2">
    <location>
        <begin position="135"/>
        <end position="221"/>
    </location>
</feature>
<dbReference type="RefSeq" id="WP_110832580.1">
    <property type="nucleotide sequence ID" value="NZ_QKLU01000005.1"/>
</dbReference>
<dbReference type="InterPro" id="IPR012373">
    <property type="entry name" value="Ferrdict_sens_TM"/>
</dbReference>
<sequence length="340" mass="39226">MTEERFTELLSRKLAGEISPSELTEFKGYISANASYGKQYESLKSYWKQNEESYEDIGKVFEKIKSQTDIPRREAEGQQQIKIPRFNFSWITKVAAVFLVFGVLAVLYHFTLSRFFSAEDTVYSWKQIQVPNRLISSITLPDGTKVTLNSASKLKYPESFKGSNREVYLSGEAFFDVVSDHQHPFIVHTEKMKIKVLGTAFNIRSYANDREKQTTLLRGSIQVTFPDNPATVMLKPKDKILIKDGTYELGTQTYYNEAEGSLMETLWMSNKLAFRNESFESLANDLERKYGVKIIFNKNSIRDFKFSGEFEKENLEQALLSLKIVTPFNYKIKGNSVYLY</sequence>
<dbReference type="Pfam" id="PF16344">
    <property type="entry name" value="FecR_C"/>
    <property type="match status" value="1"/>
</dbReference>
<dbReference type="PANTHER" id="PTHR30273">
    <property type="entry name" value="PERIPLASMIC SIGNAL SENSOR AND SIGMA FACTOR ACTIVATOR FECR-RELATED"/>
    <property type="match status" value="1"/>
</dbReference>
<dbReference type="FunFam" id="2.60.120.1440:FF:000001">
    <property type="entry name" value="Putative anti-sigma factor"/>
    <property type="match status" value="1"/>
</dbReference>
<dbReference type="AlphaFoldDB" id="A0A318UE68"/>
<dbReference type="EMBL" id="QKLU01000005">
    <property type="protein sequence ID" value="PYF72806.1"/>
    <property type="molecule type" value="Genomic_DNA"/>
</dbReference>
<reference evidence="4 5" key="1">
    <citation type="submission" date="2018-06" db="EMBL/GenBank/DDBJ databases">
        <title>Genomic Encyclopedia of Archaeal and Bacterial Type Strains, Phase II (KMG-II): from individual species to whole genera.</title>
        <authorList>
            <person name="Goeker M."/>
        </authorList>
    </citation>
    <scope>NUCLEOTIDE SEQUENCE [LARGE SCALE GENOMIC DNA]</scope>
    <source>
        <strain evidence="4 5">DSM 27372</strain>
    </source>
</reference>
<evidence type="ECO:0000313" key="5">
    <source>
        <dbReference type="Proteomes" id="UP000248198"/>
    </source>
</evidence>
<evidence type="ECO:0000313" key="4">
    <source>
        <dbReference type="EMBL" id="PYF72806.1"/>
    </source>
</evidence>
<evidence type="ECO:0000259" key="2">
    <source>
        <dbReference type="Pfam" id="PF04773"/>
    </source>
</evidence>
<proteinExistence type="predicted"/>
<evidence type="ECO:0000256" key="1">
    <source>
        <dbReference type="SAM" id="Phobius"/>
    </source>
</evidence>
<feature type="domain" description="Protein FecR C-terminal" evidence="3">
    <location>
        <begin position="271"/>
        <end position="338"/>
    </location>
</feature>
<organism evidence="4 5">
    <name type="scientific">Pedobacter nutrimenti</name>
    <dbReference type="NCBI Taxonomy" id="1241337"/>
    <lineage>
        <taxon>Bacteria</taxon>
        <taxon>Pseudomonadati</taxon>
        <taxon>Bacteroidota</taxon>
        <taxon>Sphingobacteriia</taxon>
        <taxon>Sphingobacteriales</taxon>
        <taxon>Sphingobacteriaceae</taxon>
        <taxon>Pedobacter</taxon>
    </lineage>
</organism>
<keyword evidence="1" id="KW-0812">Transmembrane</keyword>
<gene>
    <name evidence="4" type="ORF">B0O44_105177</name>
</gene>
<evidence type="ECO:0000259" key="3">
    <source>
        <dbReference type="Pfam" id="PF16344"/>
    </source>
</evidence>
<dbReference type="Gene3D" id="3.55.50.30">
    <property type="match status" value="1"/>
</dbReference>
<dbReference type="GO" id="GO:0016989">
    <property type="term" value="F:sigma factor antagonist activity"/>
    <property type="evidence" value="ECO:0007669"/>
    <property type="project" value="TreeGrafter"/>
</dbReference>
<keyword evidence="5" id="KW-1185">Reference proteome</keyword>
<dbReference type="Gene3D" id="2.60.120.1440">
    <property type="match status" value="1"/>
</dbReference>
<dbReference type="InterPro" id="IPR006860">
    <property type="entry name" value="FecR"/>
</dbReference>
<dbReference type="InterPro" id="IPR032508">
    <property type="entry name" value="FecR_C"/>
</dbReference>
<comment type="caution">
    <text evidence="4">The sequence shown here is derived from an EMBL/GenBank/DDBJ whole genome shotgun (WGS) entry which is preliminary data.</text>
</comment>
<dbReference type="Pfam" id="PF04773">
    <property type="entry name" value="FecR"/>
    <property type="match status" value="1"/>
</dbReference>
<dbReference type="OrthoDB" id="1523735at2"/>
<name>A0A318UE68_9SPHI</name>
<dbReference type="Proteomes" id="UP000248198">
    <property type="component" value="Unassembled WGS sequence"/>
</dbReference>
<accession>A0A318UE68</accession>